<dbReference type="AlphaFoldDB" id="C3YF59"/>
<name>C3YF59_BRAFL</name>
<proteinExistence type="predicted"/>
<evidence type="ECO:0000313" key="2">
    <source>
        <dbReference type="EMBL" id="EEN61061.1"/>
    </source>
</evidence>
<feature type="region of interest" description="Disordered" evidence="1">
    <location>
        <begin position="1"/>
        <end position="38"/>
    </location>
</feature>
<protein>
    <submittedName>
        <fullName evidence="2">Uncharacterized protein</fullName>
    </submittedName>
</protein>
<feature type="compositionally biased region" description="Basic and acidic residues" evidence="1">
    <location>
        <begin position="1"/>
        <end position="16"/>
    </location>
</feature>
<accession>C3YF59</accession>
<evidence type="ECO:0000256" key="1">
    <source>
        <dbReference type="SAM" id="MobiDB-lite"/>
    </source>
</evidence>
<reference evidence="2" key="1">
    <citation type="journal article" date="2008" name="Nature">
        <title>The amphioxus genome and the evolution of the chordate karyotype.</title>
        <authorList>
            <consortium name="US DOE Joint Genome Institute (JGI-PGF)"/>
            <person name="Putnam N.H."/>
            <person name="Butts T."/>
            <person name="Ferrier D.E.K."/>
            <person name="Furlong R.F."/>
            <person name="Hellsten U."/>
            <person name="Kawashima T."/>
            <person name="Robinson-Rechavi M."/>
            <person name="Shoguchi E."/>
            <person name="Terry A."/>
            <person name="Yu J.-K."/>
            <person name="Benito-Gutierrez E.L."/>
            <person name="Dubchak I."/>
            <person name="Garcia-Fernandez J."/>
            <person name="Gibson-Brown J.J."/>
            <person name="Grigoriev I.V."/>
            <person name="Horton A.C."/>
            <person name="de Jong P.J."/>
            <person name="Jurka J."/>
            <person name="Kapitonov V.V."/>
            <person name="Kohara Y."/>
            <person name="Kuroki Y."/>
            <person name="Lindquist E."/>
            <person name="Lucas S."/>
            <person name="Osoegawa K."/>
            <person name="Pennacchio L.A."/>
            <person name="Salamov A.A."/>
            <person name="Satou Y."/>
            <person name="Sauka-Spengler T."/>
            <person name="Schmutz J."/>
            <person name="Shin-I T."/>
            <person name="Toyoda A."/>
            <person name="Bronner-Fraser M."/>
            <person name="Fujiyama A."/>
            <person name="Holland L.Z."/>
            <person name="Holland P.W.H."/>
            <person name="Satoh N."/>
            <person name="Rokhsar D.S."/>
        </authorList>
    </citation>
    <scope>NUCLEOTIDE SEQUENCE [LARGE SCALE GENOMIC DNA]</scope>
    <source>
        <strain evidence="2">S238N-H82</strain>
        <tissue evidence="2">Testes</tissue>
    </source>
</reference>
<dbReference type="InParanoid" id="C3YF59"/>
<gene>
    <name evidence="2" type="ORF">BRAFLDRAFT_85197</name>
</gene>
<dbReference type="EMBL" id="GG666508">
    <property type="protein sequence ID" value="EEN61061.1"/>
    <property type="molecule type" value="Genomic_DNA"/>
</dbReference>
<sequence length="171" mass="19148">MTWRRTVERDFGRDGMHMGGGAESSRQENLEDNDGPPQRRRDFWKRFAGFEVMFVLSSRVGSFGSARGNVSSQIRGASSLPHPVGSSGYLSNSSAYLSNSARVRHLKALRTCPTPHVRGISRLCVPVQLRRIQDVRRRLVLSLRHTCVTNASLRPVEKSGVRSGGFHKFPR</sequence>
<organism>
    <name type="scientific">Branchiostoma floridae</name>
    <name type="common">Florida lancelet</name>
    <name type="synonym">Amphioxus</name>
    <dbReference type="NCBI Taxonomy" id="7739"/>
    <lineage>
        <taxon>Eukaryota</taxon>
        <taxon>Metazoa</taxon>
        <taxon>Chordata</taxon>
        <taxon>Cephalochordata</taxon>
        <taxon>Leptocardii</taxon>
        <taxon>Amphioxiformes</taxon>
        <taxon>Branchiostomatidae</taxon>
        <taxon>Branchiostoma</taxon>
    </lineage>
</organism>